<feature type="region of interest" description="Disordered" evidence="6">
    <location>
        <begin position="1"/>
        <end position="38"/>
    </location>
</feature>
<keyword evidence="3" id="KW-0967">Endosome</keyword>
<feature type="compositionally biased region" description="Polar residues" evidence="6">
    <location>
        <begin position="25"/>
        <end position="36"/>
    </location>
</feature>
<dbReference type="OrthoDB" id="10250120at2759"/>
<evidence type="ECO:0000313" key="8">
    <source>
        <dbReference type="Proteomes" id="UP000324022"/>
    </source>
</evidence>
<dbReference type="Proteomes" id="UP000324022">
    <property type="component" value="Unassembled WGS sequence"/>
</dbReference>
<feature type="compositionally biased region" description="Low complexity" evidence="6">
    <location>
        <begin position="1"/>
        <end position="13"/>
    </location>
</feature>
<evidence type="ECO:0000256" key="2">
    <source>
        <dbReference type="ARBA" id="ARBA00006190"/>
    </source>
</evidence>
<evidence type="ECO:0000256" key="6">
    <source>
        <dbReference type="SAM" id="MobiDB-lite"/>
    </source>
</evidence>
<dbReference type="InterPro" id="IPR005024">
    <property type="entry name" value="Snf7_fam"/>
</dbReference>
<reference evidence="7 8" key="1">
    <citation type="submission" date="2018-03" db="EMBL/GenBank/DDBJ databases">
        <authorList>
            <person name="Guldener U."/>
        </authorList>
    </citation>
    <scope>NUCLEOTIDE SEQUENCE [LARGE SCALE GENOMIC DNA]</scope>
    <source>
        <strain evidence="7 8">NBRC100155</strain>
    </source>
</reference>
<evidence type="ECO:0000256" key="3">
    <source>
        <dbReference type="ARBA" id="ARBA00022753"/>
    </source>
</evidence>
<evidence type="ECO:0000313" key="7">
    <source>
        <dbReference type="EMBL" id="SPO27149.1"/>
    </source>
</evidence>
<feature type="compositionally biased region" description="Basic and acidic residues" evidence="6">
    <location>
        <begin position="473"/>
        <end position="515"/>
    </location>
</feature>
<accession>A0A5C3EDA6</accession>
<gene>
    <name evidence="7" type="ORF">UTRI_10611_B</name>
</gene>
<protein>
    <recommendedName>
        <fullName evidence="4">Vacuolar-sorting protein SNF7</fullName>
    </recommendedName>
    <alternativeName>
        <fullName evidence="5">Vacuolar protein-sorting-associated protein 32</fullName>
    </alternativeName>
</protein>
<comment type="similarity">
    <text evidence="2">Belongs to the SNF7 family.</text>
</comment>
<feature type="compositionally biased region" description="Polar residues" evidence="6">
    <location>
        <begin position="518"/>
        <end position="535"/>
    </location>
</feature>
<dbReference type="PANTHER" id="PTHR22761">
    <property type="entry name" value="CHARGED MULTIVESICULAR BODY PROTEIN"/>
    <property type="match status" value="1"/>
</dbReference>
<dbReference type="GO" id="GO:0032511">
    <property type="term" value="P:late endosome to vacuole transport via multivesicular body sorting pathway"/>
    <property type="evidence" value="ECO:0007669"/>
    <property type="project" value="TreeGrafter"/>
</dbReference>
<dbReference type="Pfam" id="PF03357">
    <property type="entry name" value="Snf7"/>
    <property type="match status" value="1"/>
</dbReference>
<keyword evidence="8" id="KW-1185">Reference proteome</keyword>
<comment type="subcellular location">
    <subcellularLocation>
        <location evidence="1">Endosome</location>
    </subcellularLocation>
</comment>
<dbReference type="AlphaFoldDB" id="A0A5C3EDA6"/>
<name>A0A5C3EDA6_9BASI</name>
<dbReference type="GO" id="GO:0009898">
    <property type="term" value="C:cytoplasmic side of plasma membrane"/>
    <property type="evidence" value="ECO:0007669"/>
    <property type="project" value="TreeGrafter"/>
</dbReference>
<sequence>MTSSSSSSSASTSKTGLAKHLSTHPDFQNPRSSASPLPSLYADLSRQRRSNPAGFRASIEWWRDLLLDVTFRGVQFDHDPPSPSDDADQLDLHKPAAQQVDRTVFRLDESTKARWTVAEVGRPLGLGTVMAELEKDHTVTSLQSFLQSKVPIAGPTSGNVGRGAALRSYVPTVGGVASTLLLTPAKWAASQLISLATGGAGDDDDGEGEYSQDETLSRKQKGDWVWYALVHRLASAFLTSHYDDEANLSALSCLMTTSEFKQKLSKVCINEFGFVPSERDIQLVLKHLTRDMTGVAIAQSDIVKLCRSLTPRSLVESITEEDRSILTVKSTLRRLDQQIRSLEHQICTRNDQIKTALRSNGKTQAAMHLRSRKALEEVLEKRMTVRENMALVVIKIEQAQSDVEVIRAYRASSDVLKSVLGREELRLENVERTMEGLQEGLVGQREVDQVIRGEAIDGVDEEELLEELKALEEEKRTEERLEKEKEIKEKEERREEDELKARFDRLRLPNSKPEENAQEAQSKTTAESSNHPIAA</sequence>
<dbReference type="Gene3D" id="6.10.140.1230">
    <property type="match status" value="1"/>
</dbReference>
<proteinExistence type="inferred from homology"/>
<dbReference type="GO" id="GO:0006900">
    <property type="term" value="P:vesicle budding from membrane"/>
    <property type="evidence" value="ECO:0007669"/>
    <property type="project" value="TreeGrafter"/>
</dbReference>
<organism evidence="7 8">
    <name type="scientific">Ustilago trichophora</name>
    <dbReference type="NCBI Taxonomy" id="86804"/>
    <lineage>
        <taxon>Eukaryota</taxon>
        <taxon>Fungi</taxon>
        <taxon>Dikarya</taxon>
        <taxon>Basidiomycota</taxon>
        <taxon>Ustilaginomycotina</taxon>
        <taxon>Ustilaginomycetes</taxon>
        <taxon>Ustilaginales</taxon>
        <taxon>Ustilaginaceae</taxon>
        <taxon>Ustilago</taxon>
    </lineage>
</organism>
<dbReference type="PANTHER" id="PTHR22761:SF10">
    <property type="entry name" value="GH13992P"/>
    <property type="match status" value="1"/>
</dbReference>
<dbReference type="GO" id="GO:0005771">
    <property type="term" value="C:multivesicular body"/>
    <property type="evidence" value="ECO:0007669"/>
    <property type="project" value="TreeGrafter"/>
</dbReference>
<evidence type="ECO:0000256" key="5">
    <source>
        <dbReference type="ARBA" id="ARBA00042586"/>
    </source>
</evidence>
<dbReference type="GO" id="GO:0000815">
    <property type="term" value="C:ESCRT III complex"/>
    <property type="evidence" value="ECO:0007669"/>
    <property type="project" value="TreeGrafter"/>
</dbReference>
<evidence type="ECO:0000256" key="4">
    <source>
        <dbReference type="ARBA" id="ARBA00040017"/>
    </source>
</evidence>
<dbReference type="EMBL" id="OOIN01000016">
    <property type="protein sequence ID" value="SPO27149.1"/>
    <property type="molecule type" value="Genomic_DNA"/>
</dbReference>
<feature type="region of interest" description="Disordered" evidence="6">
    <location>
        <begin position="473"/>
        <end position="535"/>
    </location>
</feature>
<evidence type="ECO:0000256" key="1">
    <source>
        <dbReference type="ARBA" id="ARBA00004177"/>
    </source>
</evidence>